<organism evidence="1 2">
    <name type="scientific">Bacillus cytotoxicus</name>
    <dbReference type="NCBI Taxonomy" id="580165"/>
    <lineage>
        <taxon>Bacteria</taxon>
        <taxon>Bacillati</taxon>
        <taxon>Bacillota</taxon>
        <taxon>Bacilli</taxon>
        <taxon>Bacillales</taxon>
        <taxon>Bacillaceae</taxon>
        <taxon>Bacillus</taxon>
        <taxon>Bacillus cereus group</taxon>
    </lineage>
</organism>
<comment type="caution">
    <text evidence="1">The sequence shown here is derived from an EMBL/GenBank/DDBJ whole genome shotgun (WGS) entry which is preliminary data.</text>
</comment>
<evidence type="ECO:0000313" key="2">
    <source>
        <dbReference type="Proteomes" id="UP001202289"/>
    </source>
</evidence>
<dbReference type="Proteomes" id="UP001202289">
    <property type="component" value="Unassembled WGS sequence"/>
</dbReference>
<dbReference type="EMBL" id="JAMBOP010000029">
    <property type="protein sequence ID" value="MCM3737801.1"/>
    <property type="molecule type" value="Genomic_DNA"/>
</dbReference>
<protein>
    <submittedName>
        <fullName evidence="1">Uncharacterized protein</fullName>
    </submittedName>
</protein>
<gene>
    <name evidence="1" type="ORF">M3215_18920</name>
</gene>
<keyword evidence="2" id="KW-1185">Reference proteome</keyword>
<name>A0ACC6AA60_9BACI</name>
<proteinExistence type="predicted"/>
<accession>A0ACC6AA60</accession>
<evidence type="ECO:0000313" key="1">
    <source>
        <dbReference type="EMBL" id="MCM3737801.1"/>
    </source>
</evidence>
<reference evidence="1" key="1">
    <citation type="submission" date="2022-05" db="EMBL/GenBank/DDBJ databases">
        <title>Comparative Genomics of Spacecraft Associated Microbes.</title>
        <authorList>
            <person name="Tran M.T."/>
            <person name="Wright A."/>
            <person name="Seuylemezian A."/>
            <person name="Eisen J."/>
            <person name="Coil D."/>
        </authorList>
    </citation>
    <scope>NUCLEOTIDE SEQUENCE</scope>
    <source>
        <strain evidence="1">FAIRING 10M-2.2</strain>
    </source>
</reference>
<sequence>MQKKIIILLSIGFIMISISCIFFARVFMEKIFYEYLIEKNYKIEEIMFDPSIDQLQEPNTIFFHENKIKVTHTNQQPDKITGLNGNLYSYADISLQINNKSIDVLKQYGIRINEQAFNQYYGNVAFFKIFNLKTKEERFAVVLNKSKDKITRDLTGLLPVKERKFRIIYISTGGNVNIEDFSYKNRNKLQTLLAQSITPRSFGYYTNFFVEYYSIYTLPIYTFTLLIGIIVLYKQFRKIKIK</sequence>